<name>A0A8X6PQV4_NEPPI</name>
<sequence>MDQPLPSAVEHATDFRKMTAFGIRLEEHPLPVNEGERNFFPSTPFPLPSVESIGIRFERRVKKISSHLVAEKAVSEVHLRQLI</sequence>
<evidence type="ECO:0000313" key="2">
    <source>
        <dbReference type="Proteomes" id="UP000887013"/>
    </source>
</evidence>
<dbReference type="OrthoDB" id="10589810at2759"/>
<dbReference type="EMBL" id="BMAW01023693">
    <property type="protein sequence ID" value="GFT84148.1"/>
    <property type="molecule type" value="Genomic_DNA"/>
</dbReference>
<reference evidence="1" key="1">
    <citation type="submission" date="2020-08" db="EMBL/GenBank/DDBJ databases">
        <title>Multicomponent nature underlies the extraordinary mechanical properties of spider dragline silk.</title>
        <authorList>
            <person name="Kono N."/>
            <person name="Nakamura H."/>
            <person name="Mori M."/>
            <person name="Yoshida Y."/>
            <person name="Ohtoshi R."/>
            <person name="Malay A.D."/>
            <person name="Moran D.A.P."/>
            <person name="Tomita M."/>
            <person name="Numata K."/>
            <person name="Arakawa K."/>
        </authorList>
    </citation>
    <scope>NUCLEOTIDE SEQUENCE</scope>
</reference>
<gene>
    <name evidence="1" type="ORF">NPIL_548141</name>
</gene>
<comment type="caution">
    <text evidence="1">The sequence shown here is derived from an EMBL/GenBank/DDBJ whole genome shotgun (WGS) entry which is preliminary data.</text>
</comment>
<dbReference type="Proteomes" id="UP000887013">
    <property type="component" value="Unassembled WGS sequence"/>
</dbReference>
<dbReference type="AlphaFoldDB" id="A0A8X6PQV4"/>
<accession>A0A8X6PQV4</accession>
<evidence type="ECO:0000313" key="1">
    <source>
        <dbReference type="EMBL" id="GFT84148.1"/>
    </source>
</evidence>
<organism evidence="1 2">
    <name type="scientific">Nephila pilipes</name>
    <name type="common">Giant wood spider</name>
    <name type="synonym">Nephila maculata</name>
    <dbReference type="NCBI Taxonomy" id="299642"/>
    <lineage>
        <taxon>Eukaryota</taxon>
        <taxon>Metazoa</taxon>
        <taxon>Ecdysozoa</taxon>
        <taxon>Arthropoda</taxon>
        <taxon>Chelicerata</taxon>
        <taxon>Arachnida</taxon>
        <taxon>Araneae</taxon>
        <taxon>Araneomorphae</taxon>
        <taxon>Entelegynae</taxon>
        <taxon>Araneoidea</taxon>
        <taxon>Nephilidae</taxon>
        <taxon>Nephila</taxon>
    </lineage>
</organism>
<proteinExistence type="predicted"/>
<keyword evidence="2" id="KW-1185">Reference proteome</keyword>
<protein>
    <submittedName>
        <fullName evidence="1">Uncharacterized protein</fullName>
    </submittedName>
</protein>